<accession>A0A1F7V8R5</accession>
<sequence length="512" mass="58339">MSSPETIRIQKLTAEIRTLNEMIAIYDQEGQQERVARKNLERQITNLQVQLELLEKKRERFVRVDQFLLDLSTIERDRDFAAELGVCGPTFSLAALIQSVISGDSVEAWKAIEGYRTRVTDLSCKMTDLERAKQPEVVSRISAPALATPIITEQMIKQRVDAELEDRVRTLVRELYEQAIGLPHRIRQIYTAFSRDRSEFQDVLHARKSLTDDLMQKHRLDAKFSILRDGMQKCLPLNQPEDVSELESLIRLARSSLVRLNELDEQATTIGARIEQHKADYRLTNEEASGLWDRAASIKGYCSLFALPIPAEVDRQVDHAKRELSFVNPRSEESARIGNMNLYQTTFPERPKALKDFLATALPLAEALLLKVRKLNPEDLFQDKCSRKDAHARLFMIASDVCNKPESNMFRGYKGKKTLVGSVLASGLISPRDADAFALVPDQLKNLYDMERFKFSWLWKPKPECLALARQFLQDSPFADAIRAAILDGQAIYKETAAAERKEKAANDDEDL</sequence>
<keyword evidence="1" id="KW-0175">Coiled coil</keyword>
<proteinExistence type="predicted"/>
<evidence type="ECO:0000313" key="2">
    <source>
        <dbReference type="EMBL" id="OGL86374.1"/>
    </source>
</evidence>
<reference evidence="2 3" key="1">
    <citation type="journal article" date="2016" name="Nat. Commun.">
        <title>Thousands of microbial genomes shed light on interconnected biogeochemical processes in an aquifer system.</title>
        <authorList>
            <person name="Anantharaman K."/>
            <person name="Brown C.T."/>
            <person name="Hug L.A."/>
            <person name="Sharon I."/>
            <person name="Castelle C.J."/>
            <person name="Probst A.J."/>
            <person name="Thomas B.C."/>
            <person name="Singh A."/>
            <person name="Wilkins M.J."/>
            <person name="Karaoz U."/>
            <person name="Brodie E.L."/>
            <person name="Williams K.H."/>
            <person name="Hubbard S.S."/>
            <person name="Banfield J.F."/>
        </authorList>
    </citation>
    <scope>NUCLEOTIDE SEQUENCE [LARGE SCALE GENOMIC DNA]</scope>
</reference>
<evidence type="ECO:0000313" key="3">
    <source>
        <dbReference type="Proteomes" id="UP000176593"/>
    </source>
</evidence>
<comment type="caution">
    <text evidence="2">The sequence shown here is derived from an EMBL/GenBank/DDBJ whole genome shotgun (WGS) entry which is preliminary data.</text>
</comment>
<evidence type="ECO:0000256" key="1">
    <source>
        <dbReference type="SAM" id="Coils"/>
    </source>
</evidence>
<name>A0A1F7V8R5_9BACT</name>
<dbReference type="EMBL" id="MGEQ01000010">
    <property type="protein sequence ID" value="OGL86374.1"/>
    <property type="molecule type" value="Genomic_DNA"/>
</dbReference>
<feature type="coiled-coil region" evidence="1">
    <location>
        <begin position="9"/>
        <end position="64"/>
    </location>
</feature>
<gene>
    <name evidence="2" type="ORF">A3I41_02345</name>
</gene>
<dbReference type="AlphaFoldDB" id="A0A1F7V8R5"/>
<dbReference type="Proteomes" id="UP000176593">
    <property type="component" value="Unassembled WGS sequence"/>
</dbReference>
<protein>
    <submittedName>
        <fullName evidence="2">Uncharacterized protein</fullName>
    </submittedName>
</protein>
<organism evidence="2 3">
    <name type="scientific">Candidatus Uhrbacteria bacterium RIFCSPLOWO2_02_FULL_48_18</name>
    <dbReference type="NCBI Taxonomy" id="1802408"/>
    <lineage>
        <taxon>Bacteria</taxon>
        <taxon>Candidatus Uhriibacteriota</taxon>
    </lineage>
</organism>